<accession>A0A6C0LGI5</accession>
<sequence>MIIILLIILILITLFLLIIFFNKSNFLNNYILNKDKLKIAFVTGYIGSDLNTHIPKINEKIDSYFITNNDKLAKKLKQKNIFTDIILIDVPIIDSSKSIKNYVTNSFYSKMLKVFPQYFLTKKYDFVIWFDNKFNVNTKDTLHVINNWNNNHSLMLHKHPFLNNVKEELKESLKQPRYVYEKKKYEEYINNLKKCGFSDNYNKHSQTGFIIYNLNHDYTKKIQYEWFKHIKKCGIQCQISFNLLRQIYEDYIGEFKYNIN</sequence>
<proteinExistence type="predicted"/>
<dbReference type="AlphaFoldDB" id="A0A6C0LGI5"/>
<reference evidence="1" key="1">
    <citation type="journal article" date="2020" name="Nature">
        <title>Giant virus diversity and host interactions through global metagenomics.</title>
        <authorList>
            <person name="Schulz F."/>
            <person name="Roux S."/>
            <person name="Paez-Espino D."/>
            <person name="Jungbluth S."/>
            <person name="Walsh D.A."/>
            <person name="Denef V.J."/>
            <person name="McMahon K.D."/>
            <person name="Konstantinidis K.T."/>
            <person name="Eloe-Fadrosh E.A."/>
            <person name="Kyrpides N.C."/>
            <person name="Woyke T."/>
        </authorList>
    </citation>
    <scope>NUCLEOTIDE SEQUENCE</scope>
    <source>
        <strain evidence="1">GVMAG-M-3300027791-30</strain>
    </source>
</reference>
<evidence type="ECO:0000313" key="1">
    <source>
        <dbReference type="EMBL" id="QHU28938.1"/>
    </source>
</evidence>
<protein>
    <submittedName>
        <fullName evidence="1">Uncharacterized protein</fullName>
    </submittedName>
</protein>
<organism evidence="1">
    <name type="scientific">viral metagenome</name>
    <dbReference type="NCBI Taxonomy" id="1070528"/>
    <lineage>
        <taxon>unclassified sequences</taxon>
        <taxon>metagenomes</taxon>
        <taxon>organismal metagenomes</taxon>
    </lineage>
</organism>
<name>A0A6C0LGI5_9ZZZZ</name>
<dbReference type="EMBL" id="MN740476">
    <property type="protein sequence ID" value="QHU28938.1"/>
    <property type="molecule type" value="Genomic_DNA"/>
</dbReference>